<reference evidence="2 3" key="1">
    <citation type="journal article" date="2010" name="Stand. Genomic Sci.">
        <title>Non-contiguous finished genome sequence of Aminomonas paucivorans type strain (GLU-3).</title>
        <authorList>
            <person name="Pitluck S."/>
            <person name="Yasawong M."/>
            <person name="Held B."/>
            <person name="Lapidus A."/>
            <person name="Nolan M."/>
            <person name="Copeland A."/>
            <person name="Lucas S."/>
            <person name="Del Rio T.G."/>
            <person name="Tice H."/>
            <person name="Cheng J.F."/>
            <person name="Chertkov O."/>
            <person name="Goodwin L."/>
            <person name="Tapia R."/>
            <person name="Han C."/>
            <person name="Liolios K."/>
            <person name="Ivanova N."/>
            <person name="Mavromatis K."/>
            <person name="Ovchinnikova G."/>
            <person name="Pati A."/>
            <person name="Chen A."/>
            <person name="Palaniappan K."/>
            <person name="Land M."/>
            <person name="Hauser L."/>
            <person name="Chang Y.J."/>
            <person name="Jeffries C.D."/>
            <person name="Pukall R."/>
            <person name="Spring S."/>
            <person name="Rohde M."/>
            <person name="Sikorski J."/>
            <person name="Goker M."/>
            <person name="Woyke T."/>
            <person name="Bristow J."/>
            <person name="Eisen J.A."/>
            <person name="Markowitz V."/>
            <person name="Hugenholtz P."/>
            <person name="Kyrpides N.C."/>
            <person name="Klenk H.P."/>
        </authorList>
    </citation>
    <scope>NUCLEOTIDE SEQUENCE [LARGE SCALE GENOMIC DNA]</scope>
    <source>
        <strain evidence="2 3">DSM 12260</strain>
    </source>
</reference>
<evidence type="ECO:0000313" key="2">
    <source>
        <dbReference type="EMBL" id="EFQ22775.1"/>
    </source>
</evidence>
<dbReference type="Proteomes" id="UP000005096">
    <property type="component" value="Chromosome"/>
</dbReference>
<dbReference type="Gene3D" id="1.10.1760.20">
    <property type="match status" value="1"/>
</dbReference>
<accession>E3CYP4</accession>
<dbReference type="GO" id="GO:0016301">
    <property type="term" value="F:kinase activity"/>
    <property type="evidence" value="ECO:0007669"/>
    <property type="project" value="UniProtKB-KW"/>
</dbReference>
<feature type="transmembrane region" description="Helical" evidence="1">
    <location>
        <begin position="94"/>
        <end position="112"/>
    </location>
</feature>
<feature type="transmembrane region" description="Helical" evidence="1">
    <location>
        <begin position="71"/>
        <end position="88"/>
    </location>
</feature>
<organism evidence="2 3">
    <name type="scientific">Aminomonas paucivorans DSM 12260</name>
    <dbReference type="NCBI Taxonomy" id="584708"/>
    <lineage>
        <taxon>Bacteria</taxon>
        <taxon>Thermotogati</taxon>
        <taxon>Synergistota</taxon>
        <taxon>Synergistia</taxon>
        <taxon>Synergistales</taxon>
        <taxon>Synergistaceae</taxon>
        <taxon>Aminomonas</taxon>
    </lineage>
</organism>
<feature type="transmembrane region" description="Helical" evidence="1">
    <location>
        <begin position="38"/>
        <end position="59"/>
    </location>
</feature>
<evidence type="ECO:0000313" key="3">
    <source>
        <dbReference type="Proteomes" id="UP000005096"/>
    </source>
</evidence>
<keyword evidence="2" id="KW-0418">Kinase</keyword>
<keyword evidence="1" id="KW-1133">Transmembrane helix</keyword>
<gene>
    <name evidence="2" type="ORF">Apau_0340</name>
</gene>
<dbReference type="PaxDb" id="584708-Apau_0340"/>
<dbReference type="RefSeq" id="WP_006299922.1">
    <property type="nucleotide sequence ID" value="NZ_CM001022.1"/>
</dbReference>
<proteinExistence type="predicted"/>
<keyword evidence="1" id="KW-0472">Membrane</keyword>
<protein>
    <submittedName>
        <fullName evidence="2">Signal transduction histidine kinase, LytS</fullName>
    </submittedName>
</protein>
<dbReference type="HOGENOM" id="CLU_091606_2_0_0"/>
<dbReference type="InterPro" id="IPR024529">
    <property type="entry name" value="ECF_trnsprt_substrate-spec"/>
</dbReference>
<name>E3CYP4_9BACT</name>
<dbReference type="Pfam" id="PF12822">
    <property type="entry name" value="ECF_trnsprt"/>
    <property type="match status" value="1"/>
</dbReference>
<dbReference type="EMBL" id="CM001022">
    <property type="protein sequence ID" value="EFQ22775.1"/>
    <property type="molecule type" value="Genomic_DNA"/>
</dbReference>
<dbReference type="eggNOG" id="COG3275">
    <property type="taxonomic scope" value="Bacteria"/>
</dbReference>
<sequence length="187" mass="19576">MARNTFALTLGALCVVTNLALGTTVQALQIPLLFLDTLGTILGAALLGPFQGALIGLCTNLIQGVLTNPRDIPFALVNVTVGLVVGFAARRFRFSVPVAAAVGLVLAVLCPLVGTPIAVWIYGGLTGGGTDFLFLWLMKSGQDIFTAAFLPRIAGNLVDKVASCVLVALLLPRLPARYRTREASDKA</sequence>
<dbReference type="NCBIfam" id="NF045596">
    <property type="entry name" value="ECF_S_CD3073"/>
    <property type="match status" value="1"/>
</dbReference>
<keyword evidence="1" id="KW-0812">Transmembrane</keyword>
<dbReference type="AlphaFoldDB" id="E3CYP4"/>
<dbReference type="STRING" id="584708.Apau_0340"/>
<evidence type="ECO:0000256" key="1">
    <source>
        <dbReference type="SAM" id="Phobius"/>
    </source>
</evidence>
<keyword evidence="3" id="KW-1185">Reference proteome</keyword>
<keyword evidence="2" id="KW-0808">Transferase</keyword>